<protein>
    <submittedName>
        <fullName evidence="1">Uncharacterized protein</fullName>
    </submittedName>
</protein>
<sequence>MLDSSTVLETVVATNLDSGMSIYPFDLHICLRSLSRTGFFKFPCSFSGTSLSLSSAALAARSLEVIGLFLSASISDELMSFKPSLLAAWLRSALFGAALGSTTVIPKDLADA</sequence>
<evidence type="ECO:0000313" key="2">
    <source>
        <dbReference type="Proteomes" id="UP000788993"/>
    </source>
</evidence>
<evidence type="ECO:0000313" key="1">
    <source>
        <dbReference type="EMBL" id="KAH3664674.1"/>
    </source>
</evidence>
<reference evidence="1" key="2">
    <citation type="submission" date="2021-01" db="EMBL/GenBank/DDBJ databases">
        <authorList>
            <person name="Schikora-Tamarit M.A."/>
        </authorList>
    </citation>
    <scope>NUCLEOTIDE SEQUENCE</scope>
    <source>
        <strain evidence="1">NCAIM Y.01608</strain>
    </source>
</reference>
<gene>
    <name evidence="1" type="ORF">OGATHE_003489</name>
</gene>
<dbReference type="EMBL" id="JAEUBD010001178">
    <property type="protein sequence ID" value="KAH3664674.1"/>
    <property type="molecule type" value="Genomic_DNA"/>
</dbReference>
<dbReference type="AlphaFoldDB" id="A0A9P8P441"/>
<dbReference type="Proteomes" id="UP000788993">
    <property type="component" value="Unassembled WGS sequence"/>
</dbReference>
<proteinExistence type="predicted"/>
<accession>A0A9P8P441</accession>
<name>A0A9P8P441_9ASCO</name>
<keyword evidence="2" id="KW-1185">Reference proteome</keyword>
<comment type="caution">
    <text evidence="1">The sequence shown here is derived from an EMBL/GenBank/DDBJ whole genome shotgun (WGS) entry which is preliminary data.</text>
</comment>
<organism evidence="1 2">
    <name type="scientific">Ogataea polymorpha</name>
    <dbReference type="NCBI Taxonomy" id="460523"/>
    <lineage>
        <taxon>Eukaryota</taxon>
        <taxon>Fungi</taxon>
        <taxon>Dikarya</taxon>
        <taxon>Ascomycota</taxon>
        <taxon>Saccharomycotina</taxon>
        <taxon>Pichiomycetes</taxon>
        <taxon>Pichiales</taxon>
        <taxon>Pichiaceae</taxon>
        <taxon>Ogataea</taxon>
    </lineage>
</organism>
<reference evidence="1" key="1">
    <citation type="journal article" date="2021" name="Open Biol.">
        <title>Shared evolutionary footprints suggest mitochondrial oxidative damage underlies multiple complex I losses in fungi.</title>
        <authorList>
            <person name="Schikora-Tamarit M.A."/>
            <person name="Marcet-Houben M."/>
            <person name="Nosek J."/>
            <person name="Gabaldon T."/>
        </authorList>
    </citation>
    <scope>NUCLEOTIDE SEQUENCE</scope>
    <source>
        <strain evidence="1">NCAIM Y.01608</strain>
    </source>
</reference>